<feature type="region of interest" description="Disordered" evidence="1">
    <location>
        <begin position="267"/>
        <end position="425"/>
    </location>
</feature>
<dbReference type="RefSeq" id="XP_009549574.1">
    <property type="nucleotide sequence ID" value="XM_009551279.1"/>
</dbReference>
<keyword evidence="2" id="KW-0732">Signal</keyword>
<evidence type="ECO:0000313" key="4">
    <source>
        <dbReference type="Proteomes" id="UP000030671"/>
    </source>
</evidence>
<feature type="region of interest" description="Disordered" evidence="1">
    <location>
        <begin position="24"/>
        <end position="44"/>
    </location>
</feature>
<dbReference type="Proteomes" id="UP000030671">
    <property type="component" value="Unassembled WGS sequence"/>
</dbReference>
<dbReference type="OrthoDB" id="3270311at2759"/>
<sequence>MTCAPSLFLPSLSVSALLSPIQMSVSPENDTNSVPPSSRASRSQFTPTPALWAYLLHKPGSSQRTPSGTSFPANTQIAPVDKAGTSTRILLHDTHARLETFSERAGKLADGVDKAQQALVRAQQEMESEMEKMGEHIGKLVERYRSDIEKKIGEPAQASALSDMRAELATTRAELTATNRRFDTVDAKMTSLNALAQTQSQVLQNLQEHQMRALEQHAQVVALITPLVPLLQAIPLQVEVARNAVIEAMQKRPVSCACSCSSSHASSRSELRSNRLSSPSSVEGNEAARRSNNTSSLKRRRIDDSMAPPASVVHARAFSAALPPPSPRRQATPSSVPRHPFPAPLLRLASHSLRHAQSTAPRREQGTTAAALDRTQLLRRTSLRGPAHPSRHDLTETPMSVSRDLGVTPNQRQNLSSGRARGTPDPCQFVQGSSTATVLVAHNAPMEREGGPRMDHRSPLFGGRILRSMQARLSTPIPHRFPDLRAGGKPRHSFRVPGMQTDEHGRLSTAYHTASSFPQTEETLLPPSLRERKREILNLPDAPRRRFIPLEDDDDHEIDKEGSEAFV</sequence>
<evidence type="ECO:0000313" key="3">
    <source>
        <dbReference type="EMBL" id="ETW79333.1"/>
    </source>
</evidence>
<gene>
    <name evidence="3" type="ORF">HETIRDRAFT_453771</name>
</gene>
<evidence type="ECO:0000256" key="1">
    <source>
        <dbReference type="SAM" id="MobiDB-lite"/>
    </source>
</evidence>
<feature type="signal peptide" evidence="2">
    <location>
        <begin position="1"/>
        <end position="18"/>
    </location>
</feature>
<dbReference type="HOGENOM" id="CLU_480628_0_0_1"/>
<accession>W4K0J4</accession>
<name>W4K0J4_HETIT</name>
<organism evidence="3 4">
    <name type="scientific">Heterobasidion irregulare (strain TC 32-1)</name>
    <dbReference type="NCBI Taxonomy" id="747525"/>
    <lineage>
        <taxon>Eukaryota</taxon>
        <taxon>Fungi</taxon>
        <taxon>Dikarya</taxon>
        <taxon>Basidiomycota</taxon>
        <taxon>Agaricomycotina</taxon>
        <taxon>Agaricomycetes</taxon>
        <taxon>Russulales</taxon>
        <taxon>Bondarzewiaceae</taxon>
        <taxon>Heterobasidion</taxon>
        <taxon>Heterobasidion annosum species complex</taxon>
    </lineage>
</organism>
<reference evidence="3 4" key="1">
    <citation type="journal article" date="2012" name="New Phytol.">
        <title>Insight into trade-off between wood decay and parasitism from the genome of a fungal forest pathogen.</title>
        <authorList>
            <person name="Olson A."/>
            <person name="Aerts A."/>
            <person name="Asiegbu F."/>
            <person name="Belbahri L."/>
            <person name="Bouzid O."/>
            <person name="Broberg A."/>
            <person name="Canback B."/>
            <person name="Coutinho P.M."/>
            <person name="Cullen D."/>
            <person name="Dalman K."/>
            <person name="Deflorio G."/>
            <person name="van Diepen L.T."/>
            <person name="Dunand C."/>
            <person name="Duplessis S."/>
            <person name="Durling M."/>
            <person name="Gonthier P."/>
            <person name="Grimwood J."/>
            <person name="Fossdal C.G."/>
            <person name="Hansson D."/>
            <person name="Henrissat B."/>
            <person name="Hietala A."/>
            <person name="Himmelstrand K."/>
            <person name="Hoffmeister D."/>
            <person name="Hogberg N."/>
            <person name="James T.Y."/>
            <person name="Karlsson M."/>
            <person name="Kohler A."/>
            <person name="Kues U."/>
            <person name="Lee Y.H."/>
            <person name="Lin Y.C."/>
            <person name="Lind M."/>
            <person name="Lindquist E."/>
            <person name="Lombard V."/>
            <person name="Lucas S."/>
            <person name="Lunden K."/>
            <person name="Morin E."/>
            <person name="Murat C."/>
            <person name="Park J."/>
            <person name="Raffaello T."/>
            <person name="Rouze P."/>
            <person name="Salamov A."/>
            <person name="Schmutz J."/>
            <person name="Solheim H."/>
            <person name="Stahlberg J."/>
            <person name="Velez H."/>
            <person name="de Vries R.P."/>
            <person name="Wiebenga A."/>
            <person name="Woodward S."/>
            <person name="Yakovlev I."/>
            <person name="Garbelotto M."/>
            <person name="Martin F."/>
            <person name="Grigoriev I.V."/>
            <person name="Stenlid J."/>
        </authorList>
    </citation>
    <scope>NUCLEOTIDE SEQUENCE [LARGE SCALE GENOMIC DNA]</scope>
    <source>
        <strain evidence="3 4">TC 32-1</strain>
    </source>
</reference>
<feature type="chain" id="PRO_5004844011" evidence="2">
    <location>
        <begin position="19"/>
        <end position="567"/>
    </location>
</feature>
<protein>
    <submittedName>
        <fullName evidence="3">Uncharacterized protein</fullName>
    </submittedName>
</protein>
<dbReference type="KEGG" id="hir:HETIRDRAFT_453771"/>
<dbReference type="eggNOG" id="ENOG502SQQ4">
    <property type="taxonomic scope" value="Eukaryota"/>
</dbReference>
<evidence type="ECO:0000256" key="2">
    <source>
        <dbReference type="SAM" id="SignalP"/>
    </source>
</evidence>
<feature type="compositionally biased region" description="Polar residues" evidence="1">
    <location>
        <begin position="408"/>
        <end position="417"/>
    </location>
</feature>
<dbReference type="GeneID" id="20676419"/>
<dbReference type="AlphaFoldDB" id="W4K0J4"/>
<dbReference type="EMBL" id="KI925461">
    <property type="protein sequence ID" value="ETW79333.1"/>
    <property type="molecule type" value="Genomic_DNA"/>
</dbReference>
<proteinExistence type="predicted"/>
<dbReference type="InParanoid" id="W4K0J4"/>
<keyword evidence="4" id="KW-1185">Reference proteome</keyword>